<evidence type="ECO:0000256" key="2">
    <source>
        <dbReference type="ARBA" id="ARBA00004609"/>
    </source>
</evidence>
<gene>
    <name evidence="18" type="ORF">DVH24_010337</name>
</gene>
<dbReference type="Proteomes" id="UP000290289">
    <property type="component" value="Chromosome 5"/>
</dbReference>
<evidence type="ECO:0000256" key="12">
    <source>
        <dbReference type="ARBA" id="ARBA00023288"/>
    </source>
</evidence>
<evidence type="ECO:0000256" key="10">
    <source>
        <dbReference type="ARBA" id="ARBA00023157"/>
    </source>
</evidence>
<evidence type="ECO:0000256" key="6">
    <source>
        <dbReference type="ARBA" id="ARBA00022622"/>
    </source>
</evidence>
<evidence type="ECO:0000256" key="4">
    <source>
        <dbReference type="ARBA" id="ARBA00012780"/>
    </source>
</evidence>
<dbReference type="SUPFAM" id="SSF51445">
    <property type="entry name" value="(Trans)glycosidases"/>
    <property type="match status" value="1"/>
</dbReference>
<protein>
    <recommendedName>
        <fullName evidence="4">glucan endo-1,3-beta-D-glucosidase</fullName>
        <ecNumber evidence="4">3.2.1.39</ecNumber>
    </recommendedName>
    <alternativeName>
        <fullName evidence="14">(1-&gt;3)-beta-glucan endohydrolase</fullName>
    </alternativeName>
    <alternativeName>
        <fullName evidence="15">Beta-1,3-endoglucanase</fullName>
    </alternativeName>
</protein>
<comment type="catalytic activity">
    <reaction evidence="1">
        <text>Hydrolysis of (1-&gt;3)-beta-D-glucosidic linkages in (1-&gt;3)-beta-D-glucans.</text>
        <dbReference type="EC" id="3.2.1.39"/>
    </reaction>
</comment>
<keyword evidence="10" id="KW-1015">Disulfide bond</keyword>
<evidence type="ECO:0000256" key="1">
    <source>
        <dbReference type="ARBA" id="ARBA00000382"/>
    </source>
</evidence>
<feature type="domain" description="X8" evidence="17">
    <location>
        <begin position="411"/>
        <end position="505"/>
    </location>
</feature>
<keyword evidence="5" id="KW-1003">Cell membrane</keyword>
<dbReference type="Pfam" id="PF00332">
    <property type="entry name" value="Glyco_hydro_17"/>
    <property type="match status" value="1"/>
</dbReference>
<evidence type="ECO:0000256" key="14">
    <source>
        <dbReference type="ARBA" id="ARBA00033335"/>
    </source>
</evidence>
<dbReference type="InterPro" id="IPR000490">
    <property type="entry name" value="Glyco_hydro_17"/>
</dbReference>
<evidence type="ECO:0000256" key="13">
    <source>
        <dbReference type="ARBA" id="ARBA00023295"/>
    </source>
</evidence>
<keyword evidence="9" id="KW-0472">Membrane</keyword>
<comment type="similarity">
    <text evidence="3 16">Belongs to the glycosyl hydrolase 17 family.</text>
</comment>
<reference evidence="18 19" key="1">
    <citation type="submission" date="2018-10" db="EMBL/GenBank/DDBJ databases">
        <title>A high-quality apple genome assembly.</title>
        <authorList>
            <person name="Hu J."/>
        </authorList>
    </citation>
    <scope>NUCLEOTIDE SEQUENCE [LARGE SCALE GENOMIC DNA]</scope>
    <source>
        <strain evidence="19">cv. HFTH1</strain>
        <tissue evidence="18">Young leaf</tissue>
    </source>
</reference>
<dbReference type="Gene3D" id="3.20.20.80">
    <property type="entry name" value="Glycosidases"/>
    <property type="match status" value="1"/>
</dbReference>
<dbReference type="GO" id="GO:0005886">
    <property type="term" value="C:plasma membrane"/>
    <property type="evidence" value="ECO:0007669"/>
    <property type="project" value="UniProtKB-SubCell"/>
</dbReference>
<keyword evidence="13" id="KW-0326">Glycosidase</keyword>
<evidence type="ECO:0000256" key="7">
    <source>
        <dbReference type="ARBA" id="ARBA00022729"/>
    </source>
</evidence>
<dbReference type="GO" id="GO:0098552">
    <property type="term" value="C:side of membrane"/>
    <property type="evidence" value="ECO:0007669"/>
    <property type="project" value="UniProtKB-KW"/>
</dbReference>
<keyword evidence="8" id="KW-0378">Hydrolase</keyword>
<accession>A0A498JWZ7</accession>
<dbReference type="SMART" id="SM00768">
    <property type="entry name" value="X8"/>
    <property type="match status" value="1"/>
</dbReference>
<evidence type="ECO:0000256" key="8">
    <source>
        <dbReference type="ARBA" id="ARBA00022801"/>
    </source>
</evidence>
<evidence type="ECO:0000256" key="16">
    <source>
        <dbReference type="RuleBase" id="RU004335"/>
    </source>
</evidence>
<keyword evidence="11" id="KW-0325">Glycoprotein</keyword>
<evidence type="ECO:0000313" key="18">
    <source>
        <dbReference type="EMBL" id="RXH98012.1"/>
    </source>
</evidence>
<dbReference type="InterPro" id="IPR017853">
    <property type="entry name" value="GH"/>
</dbReference>
<dbReference type="PANTHER" id="PTHR32227">
    <property type="entry name" value="GLUCAN ENDO-1,3-BETA-GLUCOSIDASE BG1-RELATED-RELATED"/>
    <property type="match status" value="1"/>
</dbReference>
<dbReference type="Gene3D" id="1.20.58.1040">
    <property type="match status" value="1"/>
</dbReference>
<evidence type="ECO:0000256" key="11">
    <source>
        <dbReference type="ARBA" id="ARBA00023180"/>
    </source>
</evidence>
<dbReference type="FunFam" id="3.20.20.80:FF:000005">
    <property type="entry name" value="Glucan endo-1,3-beta-glucosidase 14"/>
    <property type="match status" value="1"/>
</dbReference>
<comment type="caution">
    <text evidence="18">The sequence shown here is derived from an EMBL/GenBank/DDBJ whole genome shotgun (WGS) entry which is preliminary data.</text>
</comment>
<keyword evidence="19" id="KW-1185">Reference proteome</keyword>
<keyword evidence="7" id="KW-0732">Signal</keyword>
<evidence type="ECO:0000259" key="17">
    <source>
        <dbReference type="SMART" id="SM00768"/>
    </source>
</evidence>
<dbReference type="EC" id="3.2.1.39" evidence="4"/>
<keyword evidence="6" id="KW-0336">GPI-anchor</keyword>
<dbReference type="GO" id="GO:0005975">
    <property type="term" value="P:carbohydrate metabolic process"/>
    <property type="evidence" value="ECO:0007669"/>
    <property type="project" value="InterPro"/>
</dbReference>
<dbReference type="EMBL" id="RDQH01000331">
    <property type="protein sequence ID" value="RXH98012.1"/>
    <property type="molecule type" value="Genomic_DNA"/>
</dbReference>
<name>A0A498JWZ7_MALDO</name>
<dbReference type="FunFam" id="1.20.58.1040:FF:000001">
    <property type="entry name" value="Glucan endo-1,3-beta-glucosidase 4"/>
    <property type="match status" value="1"/>
</dbReference>
<evidence type="ECO:0000313" key="19">
    <source>
        <dbReference type="Proteomes" id="UP000290289"/>
    </source>
</evidence>
<organism evidence="18 19">
    <name type="scientific">Malus domestica</name>
    <name type="common">Apple</name>
    <name type="synonym">Pyrus malus</name>
    <dbReference type="NCBI Taxonomy" id="3750"/>
    <lineage>
        <taxon>Eukaryota</taxon>
        <taxon>Viridiplantae</taxon>
        <taxon>Streptophyta</taxon>
        <taxon>Embryophyta</taxon>
        <taxon>Tracheophyta</taxon>
        <taxon>Spermatophyta</taxon>
        <taxon>Magnoliopsida</taxon>
        <taxon>eudicotyledons</taxon>
        <taxon>Gunneridae</taxon>
        <taxon>Pentapetalae</taxon>
        <taxon>rosids</taxon>
        <taxon>fabids</taxon>
        <taxon>Rosales</taxon>
        <taxon>Rosaceae</taxon>
        <taxon>Amygdaloideae</taxon>
        <taxon>Maleae</taxon>
        <taxon>Malus</taxon>
    </lineage>
</organism>
<keyword evidence="12" id="KW-0449">Lipoprotein</keyword>
<proteinExistence type="inferred from homology"/>
<dbReference type="GO" id="GO:0009506">
    <property type="term" value="C:plasmodesma"/>
    <property type="evidence" value="ECO:0007669"/>
    <property type="project" value="UniProtKB-ARBA"/>
</dbReference>
<evidence type="ECO:0000256" key="5">
    <source>
        <dbReference type="ARBA" id="ARBA00022475"/>
    </source>
</evidence>
<dbReference type="AlphaFoldDB" id="A0A498JWZ7"/>
<evidence type="ECO:0000256" key="9">
    <source>
        <dbReference type="ARBA" id="ARBA00023136"/>
    </source>
</evidence>
<dbReference type="GO" id="GO:0042973">
    <property type="term" value="F:glucan endo-1,3-beta-D-glucosidase activity"/>
    <property type="evidence" value="ECO:0007669"/>
    <property type="project" value="UniProtKB-EC"/>
</dbReference>
<comment type="subcellular location">
    <subcellularLocation>
        <location evidence="2">Cell membrane</location>
        <topology evidence="2">Lipid-anchor</topology>
        <topology evidence="2">GPI-anchor</topology>
    </subcellularLocation>
</comment>
<evidence type="ECO:0000256" key="15">
    <source>
        <dbReference type="ARBA" id="ARBA00033417"/>
    </source>
</evidence>
<evidence type="ECO:0000256" key="3">
    <source>
        <dbReference type="ARBA" id="ARBA00008773"/>
    </source>
</evidence>
<dbReference type="Pfam" id="PF07983">
    <property type="entry name" value="X8"/>
    <property type="match status" value="1"/>
</dbReference>
<sequence>MPNIAVRADAGNLPMCNKKASVLEVYEDADTQISKPTKMELGLLPVLILCLSASISSAELVAKVGVNYGQLGNNLPPPSQSVKLIQSLNAKRVKLYDANPKILAALRNTDLQVSIMVPNELISNISSNQTLADQWVRTNVVPFYPDTLIRYLLVGNEILSQPNKQIWFNLVPAMRKIKAALKTHRITKVKVGTPLAMDVLESSFPPSNGTFRSDISGSVIKPMLKFINKTKSFFFVDLYTYFPWSSDPTHIDLGYALLESKNITVTDPASGLTYHNLFDQMVDALIFAMKRLGYPDTRIWIAETGWPSGGDYDQIGANIRNAATYNRNVVKKFNAKPPVGTPARPGAVLPSFVFALFNENTKPGPSTERNFGFLYPNGSNVYPIDLSGKTPESEYAPLPVATNNEPYKGPIWCMVAKGANQSAVASALSYACSQGNKTCDPIQPGGKCFKPDSLAWHASYAFSAYWSQFRKAGGSCYFGGLATQTIKDPSKYNLNYGKGVPTCVHRGAYLLRDCCRMLRILQVPRCQTMSDEGYNGTMTVSFP</sequence>
<dbReference type="InterPro" id="IPR012946">
    <property type="entry name" value="X8"/>
</dbReference>
<dbReference type="InterPro" id="IPR044965">
    <property type="entry name" value="Glyco_hydro_17_plant"/>
</dbReference>